<keyword evidence="3" id="KW-1185">Reference proteome</keyword>
<proteinExistence type="predicted"/>
<dbReference type="GO" id="GO:0008703">
    <property type="term" value="F:5-amino-6-(5-phosphoribosylamino)uracil reductase activity"/>
    <property type="evidence" value="ECO:0007669"/>
    <property type="project" value="InterPro"/>
</dbReference>
<sequence length="369" mass="40179">MGELIVTEYMTLDGVAQAISAPEEDPSDGFEYGGWQVPLVDPEAEDVMFGQAKSMDALLLGRRTYDLFAGYWPTAPDEIDFKPLLNRVPKYVASRTLKEPLAWEGASVLAGDLAEGVAGLKGRYRQIHVIGSLNLVQSLLAQGLVDRMNVWIHPVVLGRGKRVFEGGAMPSALRLTKSRIFPSGSLQLEYEWAGEPTLGDLTTGHRLGGDGPPLLGRLVLDAAPEVRQVLVGVEAVVAPHSGDQPEVGVLGFIRPQVGELPVVLRDAAVRELDPVLPVPPLDTSAVVVLSFTGQVVEVDLDRAFFRRVEVPGVDFTLLAQAHFRALHRRCAEQAQTGLGVHQDRIPRRQLRVGLFGRRSLGIRAFDGLR</sequence>
<dbReference type="Proteomes" id="UP000308760">
    <property type="component" value="Unassembled WGS sequence"/>
</dbReference>
<dbReference type="InterPro" id="IPR002734">
    <property type="entry name" value="RibDG_C"/>
</dbReference>
<dbReference type="SUPFAM" id="SSF53597">
    <property type="entry name" value="Dihydrofolate reductase-like"/>
    <property type="match status" value="1"/>
</dbReference>
<name>A0A4S8QGV7_9ACTN</name>
<dbReference type="Gene3D" id="3.40.430.10">
    <property type="entry name" value="Dihydrofolate Reductase, subunit A"/>
    <property type="match status" value="1"/>
</dbReference>
<organism evidence="2 3">
    <name type="scientific">Glycomyces buryatensis</name>
    <dbReference type="NCBI Taxonomy" id="2570927"/>
    <lineage>
        <taxon>Bacteria</taxon>
        <taxon>Bacillati</taxon>
        <taxon>Actinomycetota</taxon>
        <taxon>Actinomycetes</taxon>
        <taxon>Glycomycetales</taxon>
        <taxon>Glycomycetaceae</taxon>
        <taxon>Glycomyces</taxon>
    </lineage>
</organism>
<evidence type="ECO:0000313" key="3">
    <source>
        <dbReference type="Proteomes" id="UP000308760"/>
    </source>
</evidence>
<feature type="domain" description="Bacterial bifunctional deaminase-reductase C-terminal" evidence="1">
    <location>
        <begin position="4"/>
        <end position="182"/>
    </location>
</feature>
<evidence type="ECO:0000259" key="1">
    <source>
        <dbReference type="Pfam" id="PF01872"/>
    </source>
</evidence>
<dbReference type="InterPro" id="IPR050765">
    <property type="entry name" value="Riboflavin_Biosynth_HTPR"/>
</dbReference>
<gene>
    <name evidence="2" type="ORF">FAB82_08030</name>
</gene>
<protein>
    <recommendedName>
        <fullName evidence="1">Bacterial bifunctional deaminase-reductase C-terminal domain-containing protein</fullName>
    </recommendedName>
</protein>
<dbReference type="PANTHER" id="PTHR38011:SF2">
    <property type="entry name" value="BIFUNCTIONAL DEAMINASE-REDUCTASE DOMAIN PROTEIN"/>
    <property type="match status" value="1"/>
</dbReference>
<dbReference type="EMBL" id="STGY01000029">
    <property type="protein sequence ID" value="THV42205.1"/>
    <property type="molecule type" value="Genomic_DNA"/>
</dbReference>
<evidence type="ECO:0000313" key="2">
    <source>
        <dbReference type="EMBL" id="THV42205.1"/>
    </source>
</evidence>
<dbReference type="PANTHER" id="PTHR38011">
    <property type="entry name" value="DIHYDROFOLATE REDUCTASE FAMILY PROTEIN (AFU_ORTHOLOGUE AFUA_8G06820)"/>
    <property type="match status" value="1"/>
</dbReference>
<comment type="caution">
    <text evidence="2">The sequence shown here is derived from an EMBL/GenBank/DDBJ whole genome shotgun (WGS) entry which is preliminary data.</text>
</comment>
<reference evidence="2 3" key="2">
    <citation type="submission" date="2019-05" db="EMBL/GenBank/DDBJ databases">
        <title>Glycomyces buryatensis sp. nov.</title>
        <authorList>
            <person name="Nikitina E."/>
        </authorList>
    </citation>
    <scope>NUCLEOTIDE SEQUENCE [LARGE SCALE GENOMIC DNA]</scope>
    <source>
        <strain evidence="2 3">18</strain>
    </source>
</reference>
<reference evidence="3" key="1">
    <citation type="submission" date="2019-04" db="EMBL/GenBank/DDBJ databases">
        <title>Nocardioides xinjiangensis sp. nov.</title>
        <authorList>
            <person name="Liu S."/>
        </authorList>
    </citation>
    <scope>NUCLEOTIDE SEQUENCE [LARGE SCALE GENOMIC DNA]</scope>
    <source>
        <strain evidence="3">18</strain>
    </source>
</reference>
<dbReference type="Pfam" id="PF01872">
    <property type="entry name" value="RibD_C"/>
    <property type="match status" value="1"/>
</dbReference>
<dbReference type="GO" id="GO:0009231">
    <property type="term" value="P:riboflavin biosynthetic process"/>
    <property type="evidence" value="ECO:0007669"/>
    <property type="project" value="InterPro"/>
</dbReference>
<dbReference type="OrthoDB" id="7342392at2"/>
<dbReference type="InterPro" id="IPR024072">
    <property type="entry name" value="DHFR-like_dom_sf"/>
</dbReference>
<accession>A0A4S8QGV7</accession>
<dbReference type="AlphaFoldDB" id="A0A4S8QGV7"/>